<evidence type="ECO:0008006" key="4">
    <source>
        <dbReference type="Google" id="ProtNLM"/>
    </source>
</evidence>
<keyword evidence="3" id="KW-1185">Reference proteome</keyword>
<reference evidence="2" key="1">
    <citation type="submission" date="2022-11" db="EMBL/GenBank/DDBJ databases">
        <authorList>
            <person name="Kikuchi T."/>
        </authorList>
    </citation>
    <scope>NUCLEOTIDE SEQUENCE</scope>
    <source>
        <strain evidence="2">PS1010</strain>
    </source>
</reference>
<dbReference type="AlphaFoldDB" id="A0A9P1IK08"/>
<name>A0A9P1IK08_9PELO</name>
<evidence type="ECO:0000313" key="3">
    <source>
        <dbReference type="Proteomes" id="UP001152747"/>
    </source>
</evidence>
<feature type="region of interest" description="Disordered" evidence="1">
    <location>
        <begin position="109"/>
        <end position="144"/>
    </location>
</feature>
<protein>
    <recommendedName>
        <fullName evidence="4">Glycosyltransferase family 92 protein</fullName>
    </recommendedName>
</protein>
<proteinExistence type="predicted"/>
<evidence type="ECO:0000313" key="2">
    <source>
        <dbReference type="EMBL" id="CAI5446974.1"/>
    </source>
</evidence>
<feature type="compositionally biased region" description="Basic and acidic residues" evidence="1">
    <location>
        <begin position="123"/>
        <end position="132"/>
    </location>
</feature>
<sequence>MKRVEEVRDLGFTVTPSLDFKSHWANQILKSKRLIYLVFKSFYSRDPKFLTSLFKTYIRPLLEYGTTITSPAEKCGIESIEKVQNLFSRKVFMRKFGFDCYQNMDSSKLFRNPKDTNQGCPPRETKNQRSDPTHFPGESLSKSISSTSIYQNFYNDP</sequence>
<dbReference type="Proteomes" id="UP001152747">
    <property type="component" value="Unassembled WGS sequence"/>
</dbReference>
<dbReference type="EMBL" id="CANHGI010000004">
    <property type="protein sequence ID" value="CAI5446974.1"/>
    <property type="molecule type" value="Genomic_DNA"/>
</dbReference>
<accession>A0A9P1IK08</accession>
<comment type="caution">
    <text evidence="2">The sequence shown here is derived from an EMBL/GenBank/DDBJ whole genome shotgun (WGS) entry which is preliminary data.</text>
</comment>
<dbReference type="OrthoDB" id="5872222at2759"/>
<evidence type="ECO:0000256" key="1">
    <source>
        <dbReference type="SAM" id="MobiDB-lite"/>
    </source>
</evidence>
<gene>
    <name evidence="2" type="ORF">CAMP_LOCUS9611</name>
</gene>
<dbReference type="PRINTS" id="PR01345">
    <property type="entry name" value="CERVTRCPTASE"/>
</dbReference>
<organism evidence="2 3">
    <name type="scientific">Caenorhabditis angaria</name>
    <dbReference type="NCBI Taxonomy" id="860376"/>
    <lineage>
        <taxon>Eukaryota</taxon>
        <taxon>Metazoa</taxon>
        <taxon>Ecdysozoa</taxon>
        <taxon>Nematoda</taxon>
        <taxon>Chromadorea</taxon>
        <taxon>Rhabditida</taxon>
        <taxon>Rhabditina</taxon>
        <taxon>Rhabditomorpha</taxon>
        <taxon>Rhabditoidea</taxon>
        <taxon>Rhabditidae</taxon>
        <taxon>Peloderinae</taxon>
        <taxon>Caenorhabditis</taxon>
    </lineage>
</organism>